<sequence length="83" mass="9670">MIVNTRQWHSWLRYIKRKIFLGSQQEEKRVTVPTTILGNSQEYALEDIELMGIPVVVHPMDDNWTPNKKPQPKQEALSNGTTH</sequence>
<dbReference type="EMBL" id="CP034304">
    <property type="protein sequence ID" value="QHH13388.1"/>
    <property type="molecule type" value="Genomic_DNA"/>
</dbReference>
<evidence type="ECO:0000313" key="2">
    <source>
        <dbReference type="EMBL" id="AIL49887.1"/>
    </source>
</evidence>
<gene>
    <name evidence="5" type="ORF">EHC69_29455</name>
    <name evidence="4" type="ORF">I7278_25685</name>
    <name evidence="3" type="ORF">pVA1024</name>
</gene>
<geneLocation type="plasmid" evidence="5">
    <name>pVPSD2016-5</name>
</geneLocation>
<dbReference type="Proteomes" id="UP000464718">
    <property type="component" value="Plasmid pvpsd2016-5"/>
</dbReference>
<protein>
    <submittedName>
        <fullName evidence="2">Mobilization protein</fullName>
    </submittedName>
</protein>
<reference evidence="3" key="3">
    <citation type="journal article" date="2015" name="Proc. Natl. Acad. Sci. U.S.A.">
        <title>The opportunistic marine pathogen Vibrio parahaemolyticus becomes virulent by acquiring a plasmid that expresses a deadly toxin.</title>
        <authorList>
            <person name="Lee C.T."/>
            <person name="Chen I.T."/>
            <person name="Yang Y.T."/>
            <person name="Ko T.P."/>
            <person name="Huang Y.T."/>
            <person name="Huang J.Y."/>
            <person name="Huang M.F."/>
            <person name="Lin S.J."/>
            <person name="Chen C.Y."/>
            <person name="Lin S.S."/>
            <person name="Lightner D.V."/>
            <person name="Wang H.C."/>
            <person name="Wang A.H."/>
            <person name="Wang H.C."/>
            <person name="Hor L.I."/>
            <person name="Lo C.F."/>
        </authorList>
    </citation>
    <scope>NUCLEOTIDE SEQUENCE</scope>
    <source>
        <strain evidence="3">3HP</strain>
        <plasmid evidence="3">pVA1</plasmid>
    </source>
</reference>
<name>A0A085YPG1_VIBPH</name>
<evidence type="ECO:0000313" key="5">
    <source>
        <dbReference type="EMBL" id="QHH13388.1"/>
    </source>
</evidence>
<geneLocation type="plasmid" evidence="6">
    <name>pvpsd2016-5</name>
</geneLocation>
<evidence type="ECO:0000256" key="1">
    <source>
        <dbReference type="SAM" id="MobiDB-lite"/>
    </source>
</evidence>
<reference evidence="4" key="6">
    <citation type="submission" date="2019-12" db="EMBL/GenBank/DDBJ databases">
        <authorList>
            <consortium name="NCBI Pathogen Detection Project"/>
        </authorList>
    </citation>
    <scope>NUCLEOTIDE SEQUENCE</scope>
    <source>
        <strain evidence="4">1930</strain>
    </source>
</reference>
<dbReference type="Proteomes" id="UP000856022">
    <property type="component" value="Unassembled WGS sequence"/>
</dbReference>
<evidence type="ECO:0000313" key="6">
    <source>
        <dbReference type="Proteomes" id="UP000464718"/>
    </source>
</evidence>
<reference evidence="5 6" key="5">
    <citation type="submission" date="2018-12" db="EMBL/GenBank/DDBJ databases">
        <title>Genomic insights into the evolutionary origins and pathogenicity of five Vibrio parahaemolyticus strains isolated from the shrimp with acute hepatopancreatic necrosis disease (AHPND).</title>
        <authorList>
            <person name="Yang Q."/>
            <person name="Dong X."/>
            <person name="Xie G."/>
            <person name="Fu S."/>
            <person name="Zou P."/>
            <person name="Sun J."/>
            <person name="Wang Y."/>
            <person name="Huang J."/>
        </authorList>
    </citation>
    <scope>NUCLEOTIDE SEQUENCE [LARGE SCALE GENOMIC DNA]</scope>
    <source>
        <strain evidence="5 6">20160303005-1</strain>
        <plasmid evidence="6">pvpsd2016-5</plasmid>
        <plasmid evidence="5">pVPSD2016-5</plasmid>
    </source>
</reference>
<geneLocation type="plasmid" evidence="2">
    <name>pVPA3-1</name>
</geneLocation>
<keyword evidence="2" id="KW-0614">Plasmid</keyword>
<dbReference type="EMBL" id="DACQKT010000028">
    <property type="protein sequence ID" value="HAS6680174.1"/>
    <property type="molecule type" value="Genomic_DNA"/>
</dbReference>
<reference evidence="2" key="2">
    <citation type="journal article" date="2015" name="Dis. Aquat. Organ.">
        <title>Photorhabdus insect-related (Pir) toxin-like genes in a plasmid of Vibrio parahaemolyticus, the causative agent of acute hepatopancreatic necrosis disease (AHPND) of shrimp.</title>
        <authorList>
            <person name="Han J.E."/>
            <person name="Tang K.F."/>
            <person name="Tran L.H."/>
            <person name="Lightner D.V."/>
        </authorList>
    </citation>
    <scope>NUCLEOTIDE SEQUENCE</scope>
    <source>
        <strain evidence="2">13-028/A3</strain>
        <plasmid evidence="2">pVPA3-1</plasmid>
    </source>
</reference>
<geneLocation type="plasmid" evidence="3">
    <name>pVA1</name>
</geneLocation>
<reference evidence="4" key="4">
    <citation type="journal article" date="2018" name="Genome Biol.">
        <title>SKESA: strategic k-mer extension for scrupulous assemblies.</title>
        <authorList>
            <person name="Souvorov A."/>
            <person name="Agarwala R."/>
            <person name="Lipman D.J."/>
        </authorList>
    </citation>
    <scope>NUCLEOTIDE SEQUENCE</scope>
    <source>
        <strain evidence="4">1930</strain>
    </source>
</reference>
<dbReference type="RefSeq" id="WP_025789706.1">
    <property type="nucleotide sequence ID" value="NC_025152.1"/>
</dbReference>
<feature type="region of interest" description="Disordered" evidence="1">
    <location>
        <begin position="61"/>
        <end position="83"/>
    </location>
</feature>
<dbReference type="EMBL" id="KM067908">
    <property type="protein sequence ID" value="AIL49887.1"/>
    <property type="molecule type" value="Genomic_DNA"/>
</dbReference>
<reference evidence="3" key="1">
    <citation type="submission" date="2014-12" db="EMBL/GenBank/DDBJ databases">
        <authorList>
            <person name="Lee C.-T."/>
            <person name="Chen I.-T."/>
            <person name="Yang Y.-T."/>
            <person name="Chen C.-Y."/>
            <person name="Lo C.-F."/>
        </authorList>
    </citation>
    <scope>NUCLEOTIDE SEQUENCE</scope>
    <source>
        <strain evidence="3">3HP</strain>
        <plasmid evidence="3">pVA1</plasmid>
    </source>
</reference>
<evidence type="ECO:0000313" key="4">
    <source>
        <dbReference type="EMBL" id="HAS6680174.1"/>
    </source>
</evidence>
<dbReference type="PATRIC" id="fig|670.381.peg.3998"/>
<evidence type="ECO:0000313" key="3">
    <source>
        <dbReference type="EMBL" id="AKC05644.1"/>
    </source>
</evidence>
<organism evidence="2">
    <name type="scientific">Vibrio parahaemolyticus</name>
    <dbReference type="NCBI Taxonomy" id="670"/>
    <lineage>
        <taxon>Bacteria</taxon>
        <taxon>Pseudomonadati</taxon>
        <taxon>Pseudomonadota</taxon>
        <taxon>Gammaproteobacteria</taxon>
        <taxon>Vibrionales</taxon>
        <taxon>Vibrionaceae</taxon>
        <taxon>Vibrio</taxon>
    </lineage>
</organism>
<proteinExistence type="predicted"/>
<dbReference type="EMBL" id="KP324996">
    <property type="protein sequence ID" value="AKC05644.1"/>
    <property type="molecule type" value="Genomic_DNA"/>
</dbReference>
<accession>A0A085YPG1</accession>
<dbReference type="AlphaFoldDB" id="A0A085YPG1"/>